<evidence type="ECO:0000256" key="3">
    <source>
        <dbReference type="ARBA" id="ARBA00022692"/>
    </source>
</evidence>
<dbReference type="PRINTS" id="PR00411">
    <property type="entry name" value="PNDRDTASEI"/>
</dbReference>
<protein>
    <submittedName>
        <fullName evidence="8">Amino acid permease 2</fullName>
    </submittedName>
</protein>
<feature type="transmembrane region" description="Helical" evidence="6">
    <location>
        <begin position="261"/>
        <end position="282"/>
    </location>
</feature>
<dbReference type="GO" id="GO:0016020">
    <property type="term" value="C:membrane"/>
    <property type="evidence" value="ECO:0007669"/>
    <property type="project" value="UniProtKB-SubCell"/>
</dbReference>
<dbReference type="PANTHER" id="PTHR45649">
    <property type="entry name" value="AMINO-ACID PERMEASE BAT1"/>
    <property type="match status" value="1"/>
</dbReference>
<dbReference type="PANTHER" id="PTHR45649:SF4">
    <property type="entry name" value="TRANSPORTER, PUTATIVE (EUROFUNG)-RELATED"/>
    <property type="match status" value="1"/>
</dbReference>
<feature type="transmembrane region" description="Helical" evidence="6">
    <location>
        <begin position="63"/>
        <end position="80"/>
    </location>
</feature>
<keyword evidence="9" id="KW-1185">Reference proteome</keyword>
<evidence type="ECO:0000256" key="2">
    <source>
        <dbReference type="ARBA" id="ARBA00022448"/>
    </source>
</evidence>
<evidence type="ECO:0000313" key="8">
    <source>
        <dbReference type="EMBL" id="RAR05921.1"/>
    </source>
</evidence>
<dbReference type="GO" id="GO:0022857">
    <property type="term" value="F:transmembrane transporter activity"/>
    <property type="evidence" value="ECO:0007669"/>
    <property type="project" value="InterPro"/>
</dbReference>
<dbReference type="AlphaFoldDB" id="A0A364MWT7"/>
<dbReference type="Gene3D" id="1.20.1740.10">
    <property type="entry name" value="Amino acid/polyamine transporter I"/>
    <property type="match status" value="1"/>
</dbReference>
<dbReference type="SUPFAM" id="SSF51905">
    <property type="entry name" value="FAD/NAD(P)-binding domain"/>
    <property type="match status" value="1"/>
</dbReference>
<keyword evidence="3 6" id="KW-0812">Transmembrane</keyword>
<feature type="transmembrane region" description="Helical" evidence="6">
    <location>
        <begin position="473"/>
        <end position="489"/>
    </location>
</feature>
<keyword evidence="5 6" id="KW-0472">Membrane</keyword>
<dbReference type="InterPro" id="IPR036188">
    <property type="entry name" value="FAD/NAD-bd_sf"/>
</dbReference>
<keyword evidence="2" id="KW-0813">Transport</keyword>
<accession>A0A364MWT7</accession>
<feature type="transmembrane region" description="Helical" evidence="6">
    <location>
        <begin position="404"/>
        <end position="424"/>
    </location>
</feature>
<evidence type="ECO:0000256" key="6">
    <source>
        <dbReference type="SAM" id="Phobius"/>
    </source>
</evidence>
<evidence type="ECO:0000256" key="5">
    <source>
        <dbReference type="ARBA" id="ARBA00023136"/>
    </source>
</evidence>
<dbReference type="Pfam" id="PF07992">
    <property type="entry name" value="Pyr_redox_2"/>
    <property type="match status" value="1"/>
</dbReference>
<comment type="caution">
    <text evidence="8">The sequence shown here is derived from an EMBL/GenBank/DDBJ whole genome shotgun (WGS) entry which is preliminary data.</text>
</comment>
<dbReference type="Gene3D" id="3.50.50.60">
    <property type="entry name" value="FAD/NAD(P)-binding domain"/>
    <property type="match status" value="2"/>
</dbReference>
<sequence>MAAYDGQPFGAMDKQTALESRAHQPGFDNDGESEEYHESLRGYTRADRADMSRMGKVQELKRNYRPLSALAFTVILQGTWEVLLTHSATYQGLVDGGPAGLIWSFVWTWFGFSTVMLSLAEMASMAPTAGGQYHWVSEFSPPSVQKPFSYFIGWMSTLSWQAGTASGPFLVGTLIQSSVIVMYPDYAPTNWQGTLMVIAVTLLVWMLNIWGSKFMPVFQNIMLVFHVFGFLAIIIVFWVLSPRATAEVTFTQFTNGGNWSSTGLTLMVGQISAIYACISTAGSDSAAHMAEEIKDAGKTVPRAMIGAYLMNGSLGIIFLISYMFMITDVDAALNDATGYPHMWVFGQAVSAGGVVALNTIPTVLIFAGTLTFNLSTSRQTWAFARDQGLPFSKWIGHVDPKLQVPANAVTVTCLITIALSLINIGSDDAFNAIISLNVVALMITYMFSIGAVLYRRIRHPELLPKCRWSLGKWGVPINIGGVLLLRWLLRNRGLEYTSWHTSKDGVTDTLGNVSLSGPHRVLVVGCAYGGISAVVNLLEYSQGKARQSVYPGPDFKGARSRRGVEITVIDERDGYFHSVGAPLAHVTPKYTNHMWKRFSHLNELKHSNLHFKHGSVKNINPEAKVAEWCDRNGQTQQQAYDYLVMATGLKRPFPAVPKSGSYEEYQRDGKKFIEKITGGDPSKCEGRRVVVIGAGAVGVEFAAEIKTHYPQIAVTLVHSRSEVLSSEPLPSDVKERAKILLEEEGVALRMGNRATITELPNGQYTVTLANNETLTADFVIDSTQKGSPTTHILPSACLNEDKEVMVHQSLMFKDTIANASSHFGVGDVIAWSGIKRAGSATVMGQAAAQNIYSAILNSELPPSSEQYITSELPAWDAVIGLAVGKQCLTYDPKNGIKYGVEVMKGYFGEDLGWAANLKYLGLTDVVERADSPVEEVEATKMAEVGIKPVSAQA</sequence>
<dbReference type="GO" id="GO:0016491">
    <property type="term" value="F:oxidoreductase activity"/>
    <property type="evidence" value="ECO:0007669"/>
    <property type="project" value="InterPro"/>
</dbReference>
<feature type="transmembrane region" description="Helical" evidence="6">
    <location>
        <begin position="222"/>
        <end position="241"/>
    </location>
</feature>
<feature type="transmembrane region" description="Helical" evidence="6">
    <location>
        <begin position="344"/>
        <end position="370"/>
    </location>
</feature>
<evidence type="ECO:0000256" key="4">
    <source>
        <dbReference type="ARBA" id="ARBA00022989"/>
    </source>
</evidence>
<evidence type="ECO:0000256" key="1">
    <source>
        <dbReference type="ARBA" id="ARBA00004141"/>
    </source>
</evidence>
<organism evidence="8 9">
    <name type="scientific">Stemphylium lycopersici</name>
    <name type="common">Tomato gray leaf spot disease fungus</name>
    <name type="synonym">Thyrospora lycopersici</name>
    <dbReference type="NCBI Taxonomy" id="183478"/>
    <lineage>
        <taxon>Eukaryota</taxon>
        <taxon>Fungi</taxon>
        <taxon>Dikarya</taxon>
        <taxon>Ascomycota</taxon>
        <taxon>Pezizomycotina</taxon>
        <taxon>Dothideomycetes</taxon>
        <taxon>Pleosporomycetidae</taxon>
        <taxon>Pleosporales</taxon>
        <taxon>Pleosporineae</taxon>
        <taxon>Pleosporaceae</taxon>
        <taxon>Stemphylium</taxon>
    </lineage>
</organism>
<feature type="transmembrane region" description="Helical" evidence="6">
    <location>
        <begin position="303"/>
        <end position="324"/>
    </location>
</feature>
<dbReference type="InterPro" id="IPR023753">
    <property type="entry name" value="FAD/NAD-binding_dom"/>
</dbReference>
<dbReference type="Proteomes" id="UP000249619">
    <property type="component" value="Unassembled WGS sequence"/>
</dbReference>
<feature type="transmembrane region" description="Helical" evidence="6">
    <location>
        <begin position="148"/>
        <end position="171"/>
    </location>
</feature>
<gene>
    <name evidence="8" type="ORF">DDE83_007142</name>
</gene>
<dbReference type="InterPro" id="IPR002293">
    <property type="entry name" value="AA/rel_permease1"/>
</dbReference>
<proteinExistence type="predicted"/>
<dbReference type="STRING" id="183478.A0A364MWT7"/>
<dbReference type="EMBL" id="QGDH01000123">
    <property type="protein sequence ID" value="RAR05921.1"/>
    <property type="molecule type" value="Genomic_DNA"/>
</dbReference>
<dbReference type="PRINTS" id="PR00368">
    <property type="entry name" value="FADPNR"/>
</dbReference>
<feature type="domain" description="FAD/NAD(P)-binding" evidence="7">
    <location>
        <begin position="560"/>
        <end position="783"/>
    </location>
</feature>
<feature type="transmembrane region" description="Helical" evidence="6">
    <location>
        <begin position="191"/>
        <end position="210"/>
    </location>
</feature>
<feature type="transmembrane region" description="Helical" evidence="6">
    <location>
        <begin position="430"/>
        <end position="453"/>
    </location>
</feature>
<comment type="subcellular location">
    <subcellularLocation>
        <location evidence="1">Membrane</location>
        <topology evidence="1">Multi-pass membrane protein</topology>
    </subcellularLocation>
</comment>
<reference evidence="9" key="1">
    <citation type="submission" date="2018-05" db="EMBL/GenBank/DDBJ databases">
        <title>Draft genome sequence of Stemphylium lycopersici strain CIDEFI 213.</title>
        <authorList>
            <person name="Medina R."/>
            <person name="Franco M.E.E."/>
            <person name="Lucentini C.G."/>
            <person name="Saparrat M.C.N."/>
            <person name="Balatti P.A."/>
        </authorList>
    </citation>
    <scope>NUCLEOTIDE SEQUENCE [LARGE SCALE GENOMIC DNA]</scope>
    <source>
        <strain evidence="9">CIDEFI 213</strain>
    </source>
</reference>
<feature type="transmembrane region" description="Helical" evidence="6">
    <location>
        <begin position="100"/>
        <end position="120"/>
    </location>
</feature>
<keyword evidence="4 6" id="KW-1133">Transmembrane helix</keyword>
<evidence type="ECO:0000259" key="7">
    <source>
        <dbReference type="Pfam" id="PF07992"/>
    </source>
</evidence>
<name>A0A364MWT7_STELY</name>
<evidence type="ECO:0000313" key="9">
    <source>
        <dbReference type="Proteomes" id="UP000249619"/>
    </source>
</evidence>
<dbReference type="Pfam" id="PF13520">
    <property type="entry name" value="AA_permease_2"/>
    <property type="match status" value="1"/>
</dbReference>